<dbReference type="InterPro" id="IPR005119">
    <property type="entry name" value="LysR_subst-bd"/>
</dbReference>
<evidence type="ECO:0000256" key="3">
    <source>
        <dbReference type="ARBA" id="ARBA00023125"/>
    </source>
</evidence>
<dbReference type="RefSeq" id="WP_094515297.1">
    <property type="nucleotide sequence ID" value="NZ_JBHEEP010000020.1"/>
</dbReference>
<evidence type="ECO:0000256" key="1">
    <source>
        <dbReference type="ARBA" id="ARBA00009437"/>
    </source>
</evidence>
<dbReference type="Pfam" id="PF03466">
    <property type="entry name" value="LysR_substrate"/>
    <property type="match status" value="1"/>
</dbReference>
<evidence type="ECO:0000313" key="7">
    <source>
        <dbReference type="Proteomes" id="UP000216363"/>
    </source>
</evidence>
<dbReference type="Proteomes" id="UP000216363">
    <property type="component" value="Unassembled WGS sequence"/>
</dbReference>
<name>A0A256GFK7_9HYPH</name>
<dbReference type="FunFam" id="1.10.10.10:FF:000001">
    <property type="entry name" value="LysR family transcriptional regulator"/>
    <property type="match status" value="1"/>
</dbReference>
<dbReference type="AlphaFoldDB" id="A0A256GFK7"/>
<evidence type="ECO:0000259" key="5">
    <source>
        <dbReference type="PROSITE" id="PS50931"/>
    </source>
</evidence>
<dbReference type="SUPFAM" id="SSF53850">
    <property type="entry name" value="Periplasmic binding protein-like II"/>
    <property type="match status" value="1"/>
</dbReference>
<dbReference type="InterPro" id="IPR036388">
    <property type="entry name" value="WH-like_DNA-bd_sf"/>
</dbReference>
<keyword evidence="4" id="KW-0804">Transcription</keyword>
<dbReference type="PROSITE" id="PS50931">
    <property type="entry name" value="HTH_LYSR"/>
    <property type="match status" value="1"/>
</dbReference>
<sequence>MELRHLRYFVAVAEEGSFNRAAERLHIQQPPLGQQIRDLEYELGVALFDRSPRRVTLNEAGQLFLTDARDILDRAGRAVTNVQRFDKGETGKLSVGFTSSASFHFMAPEVLRRFRADYPAAEIEVAESETYELILGLDQGRLDVAFLHIGAEGFPALCSEVLSQEDMLVAIPRDHPLAAEPSVPLALKMLNGVDFVVYRRPDGPGIFDGVMDVLKRNSISPNTVDTVSRIIAAINLVAGGRGVTMVPASMNVLHKEAVVYRRVVQGDLKPLPLYAISRKDNRLAIVRNFLSIIRRFKSAELELINPGLPDGAPRSDRSV</sequence>
<evidence type="ECO:0000256" key="4">
    <source>
        <dbReference type="ARBA" id="ARBA00023163"/>
    </source>
</evidence>
<organism evidence="6 7">
    <name type="scientific">Brucella lupini</name>
    <dbReference type="NCBI Taxonomy" id="255457"/>
    <lineage>
        <taxon>Bacteria</taxon>
        <taxon>Pseudomonadati</taxon>
        <taxon>Pseudomonadota</taxon>
        <taxon>Alphaproteobacteria</taxon>
        <taxon>Hyphomicrobiales</taxon>
        <taxon>Brucellaceae</taxon>
        <taxon>Brucella/Ochrobactrum group</taxon>
        <taxon>Brucella</taxon>
    </lineage>
</organism>
<gene>
    <name evidence="6" type="ORF">CES86_3979</name>
</gene>
<evidence type="ECO:0000313" key="6">
    <source>
        <dbReference type="EMBL" id="OYR25925.1"/>
    </source>
</evidence>
<evidence type="ECO:0000256" key="2">
    <source>
        <dbReference type="ARBA" id="ARBA00023015"/>
    </source>
</evidence>
<dbReference type="GO" id="GO:0003700">
    <property type="term" value="F:DNA-binding transcription factor activity"/>
    <property type="evidence" value="ECO:0007669"/>
    <property type="project" value="InterPro"/>
</dbReference>
<dbReference type="GO" id="GO:0003677">
    <property type="term" value="F:DNA binding"/>
    <property type="evidence" value="ECO:0007669"/>
    <property type="project" value="UniProtKB-KW"/>
</dbReference>
<dbReference type="PANTHER" id="PTHR30346:SF28">
    <property type="entry name" value="HTH-TYPE TRANSCRIPTIONAL REGULATOR CYNR"/>
    <property type="match status" value="1"/>
</dbReference>
<dbReference type="PANTHER" id="PTHR30346">
    <property type="entry name" value="TRANSCRIPTIONAL DUAL REGULATOR HCAR-RELATED"/>
    <property type="match status" value="1"/>
</dbReference>
<dbReference type="InterPro" id="IPR036390">
    <property type="entry name" value="WH_DNA-bd_sf"/>
</dbReference>
<dbReference type="InterPro" id="IPR000847">
    <property type="entry name" value="LysR_HTH_N"/>
</dbReference>
<dbReference type="PRINTS" id="PR00039">
    <property type="entry name" value="HTHLYSR"/>
</dbReference>
<keyword evidence="2" id="KW-0805">Transcription regulation</keyword>
<keyword evidence="3" id="KW-0238">DNA-binding</keyword>
<dbReference type="EMBL" id="NNRN01000056">
    <property type="protein sequence ID" value="OYR25925.1"/>
    <property type="molecule type" value="Genomic_DNA"/>
</dbReference>
<protein>
    <submittedName>
        <fullName evidence="6">LysR substrate binding domain protein</fullName>
    </submittedName>
</protein>
<comment type="caution">
    <text evidence="6">The sequence shown here is derived from an EMBL/GenBank/DDBJ whole genome shotgun (WGS) entry which is preliminary data.</text>
</comment>
<comment type="similarity">
    <text evidence="1">Belongs to the LysR transcriptional regulatory family.</text>
</comment>
<feature type="domain" description="HTH lysR-type" evidence="5">
    <location>
        <begin position="1"/>
        <end position="58"/>
    </location>
</feature>
<dbReference type="GO" id="GO:0032993">
    <property type="term" value="C:protein-DNA complex"/>
    <property type="evidence" value="ECO:0007669"/>
    <property type="project" value="TreeGrafter"/>
</dbReference>
<proteinExistence type="inferred from homology"/>
<dbReference type="Pfam" id="PF00126">
    <property type="entry name" value="HTH_1"/>
    <property type="match status" value="1"/>
</dbReference>
<dbReference type="Gene3D" id="1.10.10.10">
    <property type="entry name" value="Winged helix-like DNA-binding domain superfamily/Winged helix DNA-binding domain"/>
    <property type="match status" value="1"/>
</dbReference>
<accession>A0A256GFK7</accession>
<dbReference type="Gene3D" id="3.40.190.10">
    <property type="entry name" value="Periplasmic binding protein-like II"/>
    <property type="match status" value="2"/>
</dbReference>
<reference evidence="6 7" key="1">
    <citation type="submission" date="2017-07" db="EMBL/GenBank/DDBJ databases">
        <title>Draft genome of Ochrobactrum lupini type strain LUP21.</title>
        <authorList>
            <person name="Krzyzanowska D.M."/>
            <person name="Jafra S."/>
        </authorList>
    </citation>
    <scope>NUCLEOTIDE SEQUENCE [LARGE SCALE GENOMIC DNA]</scope>
    <source>
        <strain evidence="6 7">LUP21</strain>
    </source>
</reference>
<dbReference type="SUPFAM" id="SSF46785">
    <property type="entry name" value="Winged helix' DNA-binding domain"/>
    <property type="match status" value="1"/>
</dbReference>